<comment type="caution">
    <text evidence="2">The sequence shown here is derived from an EMBL/GenBank/DDBJ whole genome shotgun (WGS) entry which is preliminary data.</text>
</comment>
<sequence>MARSLHRNPPFRAEHVGSLLRPKALYDQRNLLEEGKCVESDLKGPADDAVRQVAAMQKELGIKTITDGEMRRGQFFEGAFDKLEGMVFVPERPITEFKKYISFIGFMQASGVPHFPSIYCNGKIKRTKPFYVDQFKFTKSVVPPEDVENIKVNVCAPTWFHQRHGSDQTYDLNVYKNDDEYFDDLGVAYRAEFKELYDLGCRHIQIDDPTFAFFCHPGTAEGMQEMGVDPQALLNTYIRAINVCTEGRPEDLTISLHICRGNYRGQHFCAGGYEPIGEVFHKLDVDALYLEYDDERSGTFEPLKHVPRNKTVVLGLVTTKNGQVETIEELKERVHKAAEAMARSGTRSKEEALNQLCISPQCGFASTWEGNPITEEEQKMKLTLLVEAANQIWPQ</sequence>
<evidence type="ECO:0000313" key="3">
    <source>
        <dbReference type="Proteomes" id="UP001437256"/>
    </source>
</evidence>
<accession>A0ABR3ADW0</accession>
<gene>
    <name evidence="2" type="ORF">AAF712_000831</name>
</gene>
<dbReference type="PANTHER" id="PTHR43844">
    <property type="entry name" value="METHIONINE SYNTHASE"/>
    <property type="match status" value="1"/>
</dbReference>
<dbReference type="PANTHER" id="PTHR43844:SF2">
    <property type="entry name" value="SYNTHASE, VITAMIN-B12 INDEPENDENT, PUTATIVE (AFU_ORTHOLOGUE AFUA_3G12060)-RELATED"/>
    <property type="match status" value="1"/>
</dbReference>
<dbReference type="InterPro" id="IPR002629">
    <property type="entry name" value="Met_Synth_C/arc"/>
</dbReference>
<proteinExistence type="predicted"/>
<reference evidence="2 3" key="1">
    <citation type="submission" date="2024-05" db="EMBL/GenBank/DDBJ databases">
        <title>A draft genome resource for the thread blight pathogen Marasmius tenuissimus strain MS-2.</title>
        <authorList>
            <person name="Yulfo-Soto G.E."/>
            <person name="Baruah I.K."/>
            <person name="Amoako-Attah I."/>
            <person name="Bukari Y."/>
            <person name="Meinhardt L.W."/>
            <person name="Bailey B.A."/>
            <person name="Cohen S.P."/>
        </authorList>
    </citation>
    <scope>NUCLEOTIDE SEQUENCE [LARGE SCALE GENOMIC DNA]</scope>
    <source>
        <strain evidence="2 3">MS-2</strain>
    </source>
</reference>
<evidence type="ECO:0000313" key="2">
    <source>
        <dbReference type="EMBL" id="KAL0071908.1"/>
    </source>
</evidence>
<feature type="domain" description="Cobalamin-independent methionine synthase MetE C-terminal/archaeal" evidence="1">
    <location>
        <begin position="180"/>
        <end position="390"/>
    </location>
</feature>
<dbReference type="Gene3D" id="3.20.20.210">
    <property type="match status" value="1"/>
</dbReference>
<dbReference type="Pfam" id="PF01717">
    <property type="entry name" value="Meth_synt_2"/>
    <property type="match status" value="1"/>
</dbReference>
<organism evidence="2 3">
    <name type="scientific">Marasmius tenuissimus</name>
    <dbReference type="NCBI Taxonomy" id="585030"/>
    <lineage>
        <taxon>Eukaryota</taxon>
        <taxon>Fungi</taxon>
        <taxon>Dikarya</taxon>
        <taxon>Basidiomycota</taxon>
        <taxon>Agaricomycotina</taxon>
        <taxon>Agaricomycetes</taxon>
        <taxon>Agaricomycetidae</taxon>
        <taxon>Agaricales</taxon>
        <taxon>Marasmiineae</taxon>
        <taxon>Marasmiaceae</taxon>
        <taxon>Marasmius</taxon>
    </lineage>
</organism>
<name>A0ABR3ADW0_9AGAR</name>
<dbReference type="Proteomes" id="UP001437256">
    <property type="component" value="Unassembled WGS sequence"/>
</dbReference>
<dbReference type="EMBL" id="JBBXMP010000002">
    <property type="protein sequence ID" value="KAL0071908.1"/>
    <property type="molecule type" value="Genomic_DNA"/>
</dbReference>
<dbReference type="SUPFAM" id="SSF51726">
    <property type="entry name" value="UROD/MetE-like"/>
    <property type="match status" value="1"/>
</dbReference>
<protein>
    <recommendedName>
        <fullName evidence="1">Cobalamin-independent methionine synthase MetE C-terminal/archaeal domain-containing protein</fullName>
    </recommendedName>
</protein>
<evidence type="ECO:0000259" key="1">
    <source>
        <dbReference type="Pfam" id="PF01717"/>
    </source>
</evidence>
<dbReference type="CDD" id="cd03311">
    <property type="entry name" value="CIMS_C_terminal_like"/>
    <property type="match status" value="1"/>
</dbReference>
<dbReference type="InterPro" id="IPR038071">
    <property type="entry name" value="UROD/MetE-like_sf"/>
</dbReference>
<keyword evidence="3" id="KW-1185">Reference proteome</keyword>